<feature type="chain" id="PRO_5046219440" description="Secreted protein" evidence="1">
    <location>
        <begin position="30"/>
        <end position="133"/>
    </location>
</feature>
<reference evidence="3" key="1">
    <citation type="journal article" date="2015" name="Proc. Natl. Acad. Sci. U.S.A.">
        <title>Genome sequence of the Asian Tiger mosquito, Aedes albopictus, reveals insights into its biology, genetics, and evolution.</title>
        <authorList>
            <person name="Chen X.G."/>
            <person name="Jiang X."/>
            <person name="Gu J."/>
            <person name="Xu M."/>
            <person name="Wu Y."/>
            <person name="Deng Y."/>
            <person name="Zhang C."/>
            <person name="Bonizzoni M."/>
            <person name="Dermauw W."/>
            <person name="Vontas J."/>
            <person name="Armbruster P."/>
            <person name="Huang X."/>
            <person name="Yang Y."/>
            <person name="Zhang H."/>
            <person name="He W."/>
            <person name="Peng H."/>
            <person name="Liu Y."/>
            <person name="Wu K."/>
            <person name="Chen J."/>
            <person name="Lirakis M."/>
            <person name="Topalis P."/>
            <person name="Van Leeuwen T."/>
            <person name="Hall A.B."/>
            <person name="Jiang X."/>
            <person name="Thorpe C."/>
            <person name="Mueller R.L."/>
            <person name="Sun C."/>
            <person name="Waterhouse R.M."/>
            <person name="Yan G."/>
            <person name="Tu Z.J."/>
            <person name="Fang X."/>
            <person name="James A.A."/>
        </authorList>
    </citation>
    <scope>NUCLEOTIDE SEQUENCE [LARGE SCALE GENOMIC DNA]</scope>
    <source>
        <strain evidence="3">Foshan</strain>
    </source>
</reference>
<protein>
    <recommendedName>
        <fullName evidence="4">Secreted protein</fullName>
    </recommendedName>
</protein>
<evidence type="ECO:0000313" key="3">
    <source>
        <dbReference type="Proteomes" id="UP000069940"/>
    </source>
</evidence>
<keyword evidence="3" id="KW-1185">Reference proteome</keyword>
<proteinExistence type="predicted"/>
<reference evidence="2" key="2">
    <citation type="submission" date="2025-05" db="UniProtKB">
        <authorList>
            <consortium name="EnsemblMetazoa"/>
        </authorList>
    </citation>
    <scope>IDENTIFICATION</scope>
    <source>
        <strain evidence="2">Foshan</strain>
    </source>
</reference>
<evidence type="ECO:0000256" key="1">
    <source>
        <dbReference type="SAM" id="SignalP"/>
    </source>
</evidence>
<keyword evidence="1" id="KW-0732">Signal</keyword>
<dbReference type="GeneID" id="134287383"/>
<evidence type="ECO:0000313" key="2">
    <source>
        <dbReference type="EnsemblMetazoa" id="AALFPA23_016197.P23599"/>
    </source>
</evidence>
<name>A0ABM1Z8X2_AEDAL</name>
<dbReference type="Proteomes" id="UP000069940">
    <property type="component" value="Unassembled WGS sequence"/>
</dbReference>
<accession>A0ABM1Z8X2</accession>
<feature type="signal peptide" evidence="1">
    <location>
        <begin position="1"/>
        <end position="29"/>
    </location>
</feature>
<sequence>MFQCKVPDRLVNLVFIVLILHTVVDHCTAWPVLSGSPELSHFNGAIARTDITCARRVIGKGTALPVNVYFATPLTITAYSAEATEYSKQGFTLGIGNGGLNKNSISLNVGGPISVLPYAVEVSFYCAAPPPAG</sequence>
<evidence type="ECO:0008006" key="4">
    <source>
        <dbReference type="Google" id="ProtNLM"/>
    </source>
</evidence>
<organism evidence="2 3">
    <name type="scientific">Aedes albopictus</name>
    <name type="common">Asian tiger mosquito</name>
    <name type="synonym">Stegomyia albopicta</name>
    <dbReference type="NCBI Taxonomy" id="7160"/>
    <lineage>
        <taxon>Eukaryota</taxon>
        <taxon>Metazoa</taxon>
        <taxon>Ecdysozoa</taxon>
        <taxon>Arthropoda</taxon>
        <taxon>Hexapoda</taxon>
        <taxon>Insecta</taxon>
        <taxon>Pterygota</taxon>
        <taxon>Neoptera</taxon>
        <taxon>Endopterygota</taxon>
        <taxon>Diptera</taxon>
        <taxon>Nematocera</taxon>
        <taxon>Culicoidea</taxon>
        <taxon>Culicidae</taxon>
        <taxon>Culicinae</taxon>
        <taxon>Aedini</taxon>
        <taxon>Aedes</taxon>
        <taxon>Stegomyia</taxon>
    </lineage>
</organism>
<dbReference type="RefSeq" id="XP_062705126.1">
    <property type="nucleotide sequence ID" value="XM_062849142.1"/>
</dbReference>
<dbReference type="EnsemblMetazoa" id="AALFPA23_016197.R23599">
    <property type="protein sequence ID" value="AALFPA23_016197.P23599"/>
    <property type="gene ID" value="AALFPA23_016197"/>
</dbReference>